<dbReference type="Proteomes" id="UP000197065">
    <property type="component" value="Unassembled WGS sequence"/>
</dbReference>
<dbReference type="Gene3D" id="3.40.190.10">
    <property type="entry name" value="Periplasmic binding protein-like II"/>
    <property type="match status" value="2"/>
</dbReference>
<dbReference type="PANTHER" id="PTHR30006">
    <property type="entry name" value="THIAMINE-BINDING PERIPLASMIC PROTEIN-RELATED"/>
    <property type="match status" value="1"/>
</dbReference>
<organism evidence="2 3">
    <name type="scientific">Arboricoccus pini</name>
    <dbReference type="NCBI Taxonomy" id="1963835"/>
    <lineage>
        <taxon>Bacteria</taxon>
        <taxon>Pseudomonadati</taxon>
        <taxon>Pseudomonadota</taxon>
        <taxon>Alphaproteobacteria</taxon>
        <taxon>Geminicoccales</taxon>
        <taxon>Geminicoccaceae</taxon>
        <taxon>Arboricoccus</taxon>
    </lineage>
</organism>
<dbReference type="SUPFAM" id="SSF53850">
    <property type="entry name" value="Periplasmic binding protein-like II"/>
    <property type="match status" value="1"/>
</dbReference>
<dbReference type="AlphaFoldDB" id="A0A212RP07"/>
<dbReference type="EMBL" id="FYEH01000011">
    <property type="protein sequence ID" value="SNB74277.1"/>
    <property type="molecule type" value="Genomic_DNA"/>
</dbReference>
<dbReference type="RefSeq" id="WP_088562309.1">
    <property type="nucleotide sequence ID" value="NZ_FYEH01000011.1"/>
</dbReference>
<evidence type="ECO:0000256" key="1">
    <source>
        <dbReference type="ARBA" id="ARBA00022729"/>
    </source>
</evidence>
<sequence length="351" mass="37889">MLTFLAGVMAARAEGPPVVFFPASTAPSLVLDIAAATDLVVIEPLIRDFQTLHPEIAIRYRDFQTTDLFSLLQRSCAGDGRADLALSSAVDELVKLANDGCALAHTSPGVDALPSFARWRNEVIGVTYEPAVIVYNRLLVPPGEVPHSRAALIDLLRTQPKAYDGLIGSYDIERAAVGYLLASFDAENSTIFGRLLEAFGRSHLRELPRSADLLAELADGKLKIAYNVLGSYAYRALLAGAPIGIVLPRDYVLVLRRGAMIPKNSAQPRLAAAFIDYLLSPRGQATASARAFYFTPDGPLPRGVEGTSRLSAGDSVRSIPVGPELLAVQDRARRKRFLGLWRQALGKPLAD</sequence>
<proteinExistence type="predicted"/>
<reference evidence="2 3" key="1">
    <citation type="submission" date="2017-06" db="EMBL/GenBank/DDBJ databases">
        <authorList>
            <person name="Kim H.J."/>
            <person name="Triplett B.A."/>
        </authorList>
    </citation>
    <scope>NUCLEOTIDE SEQUENCE [LARGE SCALE GENOMIC DNA]</scope>
    <source>
        <strain evidence="2 3">B29T1</strain>
    </source>
</reference>
<dbReference type="OrthoDB" id="8673316at2"/>
<dbReference type="PANTHER" id="PTHR30006:SF25">
    <property type="entry name" value="PHOSPHOGLYCERATE TRANSPORT REGULATORY PROTEIN PGTC"/>
    <property type="match status" value="1"/>
</dbReference>
<dbReference type="Pfam" id="PF13531">
    <property type="entry name" value="SBP_bac_11"/>
    <property type="match status" value="1"/>
</dbReference>
<accession>A0A212RP07</accession>
<evidence type="ECO:0000313" key="2">
    <source>
        <dbReference type="EMBL" id="SNB74277.1"/>
    </source>
</evidence>
<name>A0A212RP07_9PROT</name>
<evidence type="ECO:0000313" key="3">
    <source>
        <dbReference type="Proteomes" id="UP000197065"/>
    </source>
</evidence>
<keyword evidence="1" id="KW-0732">Signal</keyword>
<gene>
    <name evidence="2" type="ORF">SAMN07250955_111118</name>
</gene>
<protein>
    <submittedName>
        <fullName evidence="2">Iron(III) transport system substrate-binding protein</fullName>
    </submittedName>
</protein>
<dbReference type="GO" id="GO:0030288">
    <property type="term" value="C:outer membrane-bounded periplasmic space"/>
    <property type="evidence" value="ECO:0007669"/>
    <property type="project" value="TreeGrafter"/>
</dbReference>
<keyword evidence="3" id="KW-1185">Reference proteome</keyword>